<dbReference type="CDD" id="cd00085">
    <property type="entry name" value="HNHc"/>
    <property type="match status" value="1"/>
</dbReference>
<dbReference type="SMART" id="SM00507">
    <property type="entry name" value="HNHc"/>
    <property type="match status" value="1"/>
</dbReference>
<organism evidence="2 3">
    <name type="scientific">Cellulomonas cellasea</name>
    <dbReference type="NCBI Taxonomy" id="43670"/>
    <lineage>
        <taxon>Bacteria</taxon>
        <taxon>Bacillati</taxon>
        <taxon>Actinomycetota</taxon>
        <taxon>Actinomycetes</taxon>
        <taxon>Micrococcales</taxon>
        <taxon>Cellulomonadaceae</taxon>
        <taxon>Cellulomonas</taxon>
    </lineage>
</organism>
<reference evidence="2 3" key="2">
    <citation type="submission" date="2020-08" db="EMBL/GenBank/DDBJ databases">
        <authorList>
            <person name="Partida-Martinez L."/>
            <person name="Huntemann M."/>
            <person name="Clum A."/>
            <person name="Wang J."/>
            <person name="Palaniappan K."/>
            <person name="Ritter S."/>
            <person name="Chen I.-M."/>
            <person name="Stamatis D."/>
            <person name="Reddy T."/>
            <person name="O'Malley R."/>
            <person name="Daum C."/>
            <person name="Shapiro N."/>
            <person name="Ivanova N."/>
            <person name="Kyrpides N."/>
            <person name="Woyke T."/>
        </authorList>
    </citation>
    <scope>NUCLEOTIDE SEQUENCE [LARGE SCALE GENOMIC DNA]</scope>
    <source>
        <strain evidence="2 3">RAS26</strain>
    </source>
</reference>
<dbReference type="Proteomes" id="UP000518206">
    <property type="component" value="Unassembled WGS sequence"/>
</dbReference>
<evidence type="ECO:0000313" key="2">
    <source>
        <dbReference type="EMBL" id="MBB2923353.1"/>
    </source>
</evidence>
<dbReference type="InterPro" id="IPR003615">
    <property type="entry name" value="HNH_nuc"/>
</dbReference>
<gene>
    <name evidence="2" type="ORF">FHR80_002278</name>
</gene>
<dbReference type="InterPro" id="IPR052892">
    <property type="entry name" value="NA-targeting_endonuclease"/>
</dbReference>
<dbReference type="InterPro" id="IPR029471">
    <property type="entry name" value="HNH_5"/>
</dbReference>
<proteinExistence type="predicted"/>
<evidence type="ECO:0000259" key="1">
    <source>
        <dbReference type="SMART" id="SM00507"/>
    </source>
</evidence>
<dbReference type="EMBL" id="JACHVX010000003">
    <property type="protein sequence ID" value="MBB2923353.1"/>
    <property type="molecule type" value="Genomic_DNA"/>
</dbReference>
<accession>A0A7W4UFQ4</accession>
<protein>
    <recommendedName>
        <fullName evidence="1">HNH nuclease domain-containing protein</fullName>
    </recommendedName>
</protein>
<reference evidence="2 3" key="1">
    <citation type="submission" date="2020-08" db="EMBL/GenBank/DDBJ databases">
        <title>The Agave Microbiome: Exploring the role of microbial communities in plant adaptations to desert environments.</title>
        <authorList>
            <person name="Partida-Martinez L.P."/>
        </authorList>
    </citation>
    <scope>NUCLEOTIDE SEQUENCE [LARGE SCALE GENOMIC DNA]</scope>
    <source>
        <strain evidence="2 3">RAS26</strain>
    </source>
</reference>
<dbReference type="PANTHER" id="PTHR33877:SF2">
    <property type="entry name" value="OS07G0170200 PROTEIN"/>
    <property type="match status" value="1"/>
</dbReference>
<dbReference type="PANTHER" id="PTHR33877">
    <property type="entry name" value="SLL1193 PROTEIN"/>
    <property type="match status" value="1"/>
</dbReference>
<dbReference type="Gene3D" id="1.10.30.50">
    <property type="match status" value="1"/>
</dbReference>
<dbReference type="Pfam" id="PF14279">
    <property type="entry name" value="HNH_5"/>
    <property type="match status" value="1"/>
</dbReference>
<dbReference type="AlphaFoldDB" id="A0A7W4UFQ4"/>
<sequence>MSVGGSHQPGAAERLQLALDRDGGRCVWCGRPFAGLVTPTREHLVPRAKGGPSWLENEVAACRRCNAERGHRSAVEWLEECERRGWDPDVAAVERSLTALLDAIARRGGNRRARLYADAQRRRLGRR</sequence>
<name>A0A7W4UFQ4_9CELL</name>
<feature type="domain" description="HNH nuclease" evidence="1">
    <location>
        <begin position="13"/>
        <end position="67"/>
    </location>
</feature>
<dbReference type="RefSeq" id="WP_183296208.1">
    <property type="nucleotide sequence ID" value="NZ_JACHVX010000003.1"/>
</dbReference>
<comment type="caution">
    <text evidence="2">The sequence shown here is derived from an EMBL/GenBank/DDBJ whole genome shotgun (WGS) entry which is preliminary data.</text>
</comment>
<evidence type="ECO:0000313" key="3">
    <source>
        <dbReference type="Proteomes" id="UP000518206"/>
    </source>
</evidence>